<dbReference type="EMBL" id="UFSO01000003">
    <property type="protein sequence ID" value="SSY80667.1"/>
    <property type="molecule type" value="Genomic_DNA"/>
</dbReference>
<evidence type="ECO:0000313" key="1">
    <source>
        <dbReference type="EMBL" id="SSY80667.1"/>
    </source>
</evidence>
<gene>
    <name evidence="1" type="ORF">NCTC10283_02227</name>
</gene>
<organism evidence="1 2">
    <name type="scientific">Alysiella crassa</name>
    <dbReference type="NCBI Taxonomy" id="153491"/>
    <lineage>
        <taxon>Bacteria</taxon>
        <taxon>Pseudomonadati</taxon>
        <taxon>Pseudomonadota</taxon>
        <taxon>Betaproteobacteria</taxon>
        <taxon>Neisseriales</taxon>
        <taxon>Neisseriaceae</taxon>
        <taxon>Alysiella</taxon>
    </lineage>
</organism>
<accession>A0A376BUL4</accession>
<evidence type="ECO:0000313" key="2">
    <source>
        <dbReference type="Proteomes" id="UP000254209"/>
    </source>
</evidence>
<reference evidence="1 2" key="1">
    <citation type="submission" date="2018-06" db="EMBL/GenBank/DDBJ databases">
        <authorList>
            <consortium name="Pathogen Informatics"/>
            <person name="Doyle S."/>
        </authorList>
    </citation>
    <scope>NUCLEOTIDE SEQUENCE [LARGE SCALE GENOMIC DNA]</scope>
    <source>
        <strain evidence="1 2">NCTC10283</strain>
    </source>
</reference>
<dbReference type="RefSeq" id="WP_244772974.1">
    <property type="nucleotide sequence ID" value="NZ_CP091519.2"/>
</dbReference>
<dbReference type="AlphaFoldDB" id="A0A376BUL4"/>
<protein>
    <submittedName>
        <fullName evidence="1">Uncharacterized protein</fullName>
    </submittedName>
</protein>
<keyword evidence="2" id="KW-1185">Reference proteome</keyword>
<dbReference type="Proteomes" id="UP000254209">
    <property type="component" value="Unassembled WGS sequence"/>
</dbReference>
<name>A0A376BUL4_9NEIS</name>
<proteinExistence type="predicted"/>
<dbReference type="STRING" id="1120980.GCA_000745955_00577"/>
<sequence>MIKPMITQIFQSVGATLNPESPPLISCQKHLDMNVVRNKMAHFQVFVVRVHDVELRGKRYWLVVDGHHNLAAALLSGKPIKWKEPPRKYQNIMKKYTASELEHFLIQNVTDSPHFYVATGRTVMELL</sequence>